<dbReference type="Proteomes" id="UP001287059">
    <property type="component" value="Unassembled WGS sequence"/>
</dbReference>
<organism evidence="1 2">
    <name type="scientific">Mesorhizobium album</name>
    <dbReference type="NCBI Taxonomy" id="3072314"/>
    <lineage>
        <taxon>Bacteria</taxon>
        <taxon>Pseudomonadati</taxon>
        <taxon>Pseudomonadota</taxon>
        <taxon>Alphaproteobacteria</taxon>
        <taxon>Hyphomicrobiales</taxon>
        <taxon>Phyllobacteriaceae</taxon>
        <taxon>Mesorhizobium</taxon>
    </lineage>
</organism>
<comment type="caution">
    <text evidence="1">The sequence shown here is derived from an EMBL/GenBank/DDBJ whole genome shotgun (WGS) entry which is preliminary data.</text>
</comment>
<reference evidence="1 2" key="1">
    <citation type="submission" date="2023-08" db="EMBL/GenBank/DDBJ databases">
        <title>Implementing the SeqCode for naming new Mesorhizobium species isolated from Vachellia karroo root nodules.</title>
        <authorList>
            <person name="Van Lill M."/>
        </authorList>
    </citation>
    <scope>NUCLEOTIDE SEQUENCE [LARGE SCALE GENOMIC DNA]</scope>
    <source>
        <strain evidence="1 2">VK24D</strain>
    </source>
</reference>
<name>A0ABU4XZH2_9HYPH</name>
<evidence type="ECO:0008006" key="3">
    <source>
        <dbReference type="Google" id="ProtNLM"/>
    </source>
</evidence>
<accession>A0ABU4XZH2</accession>
<proteinExistence type="predicted"/>
<gene>
    <name evidence="1" type="ORF">RFN28_16625</name>
</gene>
<evidence type="ECO:0000313" key="2">
    <source>
        <dbReference type="Proteomes" id="UP001287059"/>
    </source>
</evidence>
<keyword evidence="2" id="KW-1185">Reference proteome</keyword>
<protein>
    <recommendedName>
        <fullName evidence="3">Transposase</fullName>
    </recommendedName>
</protein>
<sequence length="126" mass="14140">MSPSFDASKSLTALDQDSTLIAVIEMSQTKWLIAATVPGFERNPLKKLDADPDSVLRLLRRWRSEAIQAGREVRRIVVAYEAGRDGFWLARWLQAHAVEAYVIHPSSVAVSREHRRAKTIASIPNC</sequence>
<evidence type="ECO:0000313" key="1">
    <source>
        <dbReference type="EMBL" id="MDX8480094.1"/>
    </source>
</evidence>
<dbReference type="EMBL" id="JAVIIW010000018">
    <property type="protein sequence ID" value="MDX8480094.1"/>
    <property type="molecule type" value="Genomic_DNA"/>
</dbReference>